<keyword evidence="6 8" id="KW-1133">Transmembrane helix</keyword>
<evidence type="ECO:0000259" key="10">
    <source>
        <dbReference type="PROSITE" id="PS50929"/>
    </source>
</evidence>
<dbReference type="EMBL" id="UPPP01000094">
    <property type="protein sequence ID" value="VBB08664.1"/>
    <property type="molecule type" value="Genomic_DNA"/>
</dbReference>
<feature type="transmembrane region" description="Helical" evidence="8">
    <location>
        <begin position="192"/>
        <end position="209"/>
    </location>
</feature>
<evidence type="ECO:0000256" key="2">
    <source>
        <dbReference type="ARBA" id="ARBA00022448"/>
    </source>
</evidence>
<feature type="transmembrane region" description="Helical" evidence="8">
    <location>
        <begin position="35"/>
        <end position="56"/>
    </location>
</feature>
<organism evidence="11 12">
    <name type="scientific">Lucifera butyrica</name>
    <dbReference type="NCBI Taxonomy" id="1351585"/>
    <lineage>
        <taxon>Bacteria</taxon>
        <taxon>Bacillati</taxon>
        <taxon>Bacillota</taxon>
        <taxon>Negativicutes</taxon>
        <taxon>Veillonellales</taxon>
        <taxon>Veillonellaceae</taxon>
        <taxon>Lucifera</taxon>
    </lineage>
</organism>
<dbReference type="Pfam" id="PF00005">
    <property type="entry name" value="ABC_tran"/>
    <property type="match status" value="1"/>
</dbReference>
<keyword evidence="4" id="KW-0547">Nucleotide-binding</keyword>
<dbReference type="InterPro" id="IPR011527">
    <property type="entry name" value="ABC1_TM_dom"/>
</dbReference>
<dbReference type="AlphaFoldDB" id="A0A498RB08"/>
<dbReference type="SUPFAM" id="SSF90123">
    <property type="entry name" value="ABC transporter transmembrane region"/>
    <property type="match status" value="1"/>
</dbReference>
<keyword evidence="7 8" id="KW-0472">Membrane</keyword>
<dbReference type="OrthoDB" id="9810134at2"/>
<keyword evidence="2" id="KW-0813">Transport</keyword>
<sequence>MEQSTKHFDKQFFRSMWKLTHSYWYSEEKWKARGLLAVIVCLTLFDVYIAVLINQWYNTFYNTLQQYRQSEFLHDISLFATLAFLHIAAGVYGLYLRQMLQIAWRKWMTNRYVNSWLARRTYYRMQLLGDSTDNPDQRISEDLNLFTSATLQLTLGLLKAIVTVGSFIVVLWRLSGILTLPLGSYQLTIPGYLVWAAVGYTIAGTWLTVKIGRPLIGLNYNQQRYEADFRFSLVRLRENSESIAFYRGENQERVHFTKRFLVVFDNFWQIMKKQKQLTWFTLSYFQFAIIFPTLVAAPRYFARKIELGGLIQISNAFGNVQESLSFIVNSYTDIAAWKAVVDRLLGFVRHMETVQAAATGKEKIEWRDGQAGLLAIKNLKLGLPSGRMILNNLDFQLKEGDALLVAGPSGAGKSTLLRSLAGLWPYGEGCILEPSGQTVLFLPQKSYLPLGTLRDVLLYPQPAGSVSEDGIKQIMAWCKLDGFINKLDQTEDWSRILSLGEQQRIAFARVLLQRPQWLFLDEATSALDEVTEKALYQLLQERLNKTTIVSVGHRDTLNNYHKQKLTLDGAGGWSLSVINRT</sequence>
<keyword evidence="12" id="KW-1185">Reference proteome</keyword>
<keyword evidence="3 8" id="KW-0812">Transmembrane</keyword>
<feature type="domain" description="ABC transporter" evidence="9">
    <location>
        <begin position="374"/>
        <end position="578"/>
    </location>
</feature>
<evidence type="ECO:0000259" key="9">
    <source>
        <dbReference type="PROSITE" id="PS50893"/>
    </source>
</evidence>
<evidence type="ECO:0000256" key="1">
    <source>
        <dbReference type="ARBA" id="ARBA00004651"/>
    </source>
</evidence>
<dbReference type="SUPFAM" id="SSF52540">
    <property type="entry name" value="P-loop containing nucleoside triphosphate hydrolases"/>
    <property type="match status" value="1"/>
</dbReference>
<dbReference type="GO" id="GO:0016887">
    <property type="term" value="F:ATP hydrolysis activity"/>
    <property type="evidence" value="ECO:0007669"/>
    <property type="project" value="InterPro"/>
</dbReference>
<dbReference type="Proteomes" id="UP000277811">
    <property type="component" value="Unassembled WGS sequence"/>
</dbReference>
<dbReference type="PROSITE" id="PS50893">
    <property type="entry name" value="ABC_TRANSPORTER_2"/>
    <property type="match status" value="1"/>
</dbReference>
<dbReference type="GO" id="GO:0005886">
    <property type="term" value="C:plasma membrane"/>
    <property type="evidence" value="ECO:0007669"/>
    <property type="project" value="UniProtKB-SubCell"/>
</dbReference>
<dbReference type="InterPro" id="IPR050835">
    <property type="entry name" value="ABC_transporter_sub-D"/>
</dbReference>
<dbReference type="Pfam" id="PF06472">
    <property type="entry name" value="ABC_membrane_2"/>
    <property type="match status" value="1"/>
</dbReference>
<accession>A0A498RB08</accession>
<dbReference type="PROSITE" id="PS00211">
    <property type="entry name" value="ABC_TRANSPORTER_1"/>
    <property type="match status" value="1"/>
</dbReference>
<feature type="transmembrane region" description="Helical" evidence="8">
    <location>
        <begin position="76"/>
        <end position="96"/>
    </location>
</feature>
<evidence type="ECO:0000313" key="11">
    <source>
        <dbReference type="EMBL" id="VBB08664.1"/>
    </source>
</evidence>
<dbReference type="InterPro" id="IPR027417">
    <property type="entry name" value="P-loop_NTPase"/>
</dbReference>
<dbReference type="GO" id="GO:0140359">
    <property type="term" value="F:ABC-type transporter activity"/>
    <property type="evidence" value="ECO:0007669"/>
    <property type="project" value="InterPro"/>
</dbReference>
<evidence type="ECO:0000256" key="7">
    <source>
        <dbReference type="ARBA" id="ARBA00023136"/>
    </source>
</evidence>
<comment type="subcellular location">
    <subcellularLocation>
        <location evidence="1">Cell membrane</location>
        <topology evidence="1">Multi-pass membrane protein</topology>
    </subcellularLocation>
</comment>
<dbReference type="InterPro" id="IPR036640">
    <property type="entry name" value="ABC1_TM_sf"/>
</dbReference>
<evidence type="ECO:0000313" key="12">
    <source>
        <dbReference type="Proteomes" id="UP000277811"/>
    </source>
</evidence>
<name>A0A498RB08_9FIRM</name>
<dbReference type="PROSITE" id="PS50929">
    <property type="entry name" value="ABC_TM1F"/>
    <property type="match status" value="1"/>
</dbReference>
<feature type="domain" description="ABC transmembrane type-1" evidence="10">
    <location>
        <begin position="37"/>
        <end position="336"/>
    </location>
</feature>
<dbReference type="SMART" id="SM00382">
    <property type="entry name" value="AAA"/>
    <property type="match status" value="1"/>
</dbReference>
<evidence type="ECO:0000256" key="3">
    <source>
        <dbReference type="ARBA" id="ARBA00022692"/>
    </source>
</evidence>
<evidence type="ECO:0000256" key="6">
    <source>
        <dbReference type="ARBA" id="ARBA00022989"/>
    </source>
</evidence>
<keyword evidence="5" id="KW-0067">ATP-binding</keyword>
<feature type="transmembrane region" description="Helical" evidence="8">
    <location>
        <begin position="153"/>
        <end position="172"/>
    </location>
</feature>
<evidence type="ECO:0000256" key="4">
    <source>
        <dbReference type="ARBA" id="ARBA00022741"/>
    </source>
</evidence>
<dbReference type="RefSeq" id="WP_122629530.1">
    <property type="nucleotide sequence ID" value="NZ_UPPP01000094.1"/>
</dbReference>
<protein>
    <submittedName>
        <fullName evidence="11">Abc transporter</fullName>
    </submittedName>
</protein>
<gene>
    <name evidence="11" type="ORF">LUCI_3942</name>
</gene>
<dbReference type="PANTHER" id="PTHR11384">
    <property type="entry name" value="ATP-BINDING CASSETTE, SUB-FAMILY D MEMBER"/>
    <property type="match status" value="1"/>
</dbReference>
<proteinExistence type="predicted"/>
<dbReference type="Gene3D" id="3.40.50.300">
    <property type="entry name" value="P-loop containing nucleotide triphosphate hydrolases"/>
    <property type="match status" value="1"/>
</dbReference>
<evidence type="ECO:0000256" key="8">
    <source>
        <dbReference type="SAM" id="Phobius"/>
    </source>
</evidence>
<dbReference type="PANTHER" id="PTHR11384:SF59">
    <property type="entry name" value="LYSOSOMAL COBALAMIN TRANSPORTER ABCD4"/>
    <property type="match status" value="1"/>
</dbReference>
<evidence type="ECO:0000256" key="5">
    <source>
        <dbReference type="ARBA" id="ARBA00022840"/>
    </source>
</evidence>
<feature type="transmembrane region" description="Helical" evidence="8">
    <location>
        <begin position="277"/>
        <end position="297"/>
    </location>
</feature>
<dbReference type="GO" id="GO:0005524">
    <property type="term" value="F:ATP binding"/>
    <property type="evidence" value="ECO:0007669"/>
    <property type="project" value="UniProtKB-KW"/>
</dbReference>
<dbReference type="Gene3D" id="1.20.1560.10">
    <property type="entry name" value="ABC transporter type 1, transmembrane domain"/>
    <property type="match status" value="1"/>
</dbReference>
<reference evidence="11 12" key="1">
    <citation type="submission" date="2018-06" db="EMBL/GenBank/DDBJ databases">
        <authorList>
            <person name="Strepis N."/>
        </authorList>
    </citation>
    <scope>NUCLEOTIDE SEQUENCE [LARGE SCALE GENOMIC DNA]</scope>
    <source>
        <strain evidence="11">LUCI</strain>
    </source>
</reference>
<dbReference type="InterPro" id="IPR003593">
    <property type="entry name" value="AAA+_ATPase"/>
</dbReference>
<dbReference type="InterPro" id="IPR003439">
    <property type="entry name" value="ABC_transporter-like_ATP-bd"/>
</dbReference>
<dbReference type="InterPro" id="IPR017871">
    <property type="entry name" value="ABC_transporter-like_CS"/>
</dbReference>
<dbReference type="CDD" id="cd03223">
    <property type="entry name" value="ABCD_peroxisomal_ALDP"/>
    <property type="match status" value="1"/>
</dbReference>